<evidence type="ECO:0000259" key="8">
    <source>
        <dbReference type="Pfam" id="PF00749"/>
    </source>
</evidence>
<dbReference type="EC" id="6.1.1.17" evidence="7"/>
<dbReference type="GO" id="GO:0005524">
    <property type="term" value="F:ATP binding"/>
    <property type="evidence" value="ECO:0007669"/>
    <property type="project" value="UniProtKB-UniRule"/>
</dbReference>
<comment type="subunit">
    <text evidence="7">Monomer.</text>
</comment>
<dbReference type="Pfam" id="PF19269">
    <property type="entry name" value="Anticodon_2"/>
    <property type="match status" value="1"/>
</dbReference>
<keyword evidence="2 7" id="KW-0436">Ligase</keyword>
<comment type="catalytic activity">
    <reaction evidence="7">
        <text>tRNA(Glu) + L-glutamate + ATP = L-glutamyl-tRNA(Glu) + AMP + diphosphate</text>
        <dbReference type="Rhea" id="RHEA:23540"/>
        <dbReference type="Rhea" id="RHEA-COMP:9663"/>
        <dbReference type="Rhea" id="RHEA-COMP:9680"/>
        <dbReference type="ChEBI" id="CHEBI:29985"/>
        <dbReference type="ChEBI" id="CHEBI:30616"/>
        <dbReference type="ChEBI" id="CHEBI:33019"/>
        <dbReference type="ChEBI" id="CHEBI:78442"/>
        <dbReference type="ChEBI" id="CHEBI:78520"/>
        <dbReference type="ChEBI" id="CHEBI:456215"/>
        <dbReference type="EC" id="6.1.1.17"/>
    </reaction>
</comment>
<organism evidence="10 11">
    <name type="scientific">Candidatus Caccalectryoclostridium excrementigallinarum</name>
    <dbReference type="NCBI Taxonomy" id="2840710"/>
    <lineage>
        <taxon>Bacteria</taxon>
        <taxon>Bacillati</taxon>
        <taxon>Bacillota</taxon>
        <taxon>Clostridia</taxon>
        <taxon>Christensenellales</taxon>
        <taxon>Christensenellaceae</taxon>
        <taxon>Christensenellaceae incertae sedis</taxon>
        <taxon>Candidatus Caccalectryoclostridium</taxon>
    </lineage>
</organism>
<evidence type="ECO:0000256" key="6">
    <source>
        <dbReference type="ARBA" id="ARBA00023146"/>
    </source>
</evidence>
<dbReference type="PROSITE" id="PS00178">
    <property type="entry name" value="AA_TRNA_LIGASE_I"/>
    <property type="match status" value="1"/>
</dbReference>
<dbReference type="Proteomes" id="UP000824145">
    <property type="component" value="Unassembled WGS sequence"/>
</dbReference>
<evidence type="ECO:0000313" key="10">
    <source>
        <dbReference type="EMBL" id="HIU63059.1"/>
    </source>
</evidence>
<dbReference type="Gene3D" id="3.40.50.620">
    <property type="entry name" value="HUPs"/>
    <property type="match status" value="1"/>
</dbReference>
<dbReference type="InterPro" id="IPR020751">
    <property type="entry name" value="aa-tRNA-synth_I_codon-bd_sub2"/>
</dbReference>
<reference evidence="10" key="1">
    <citation type="submission" date="2020-10" db="EMBL/GenBank/DDBJ databases">
        <authorList>
            <person name="Gilroy R."/>
        </authorList>
    </citation>
    <scope>NUCLEOTIDE SEQUENCE</scope>
    <source>
        <strain evidence="10">9366</strain>
    </source>
</reference>
<dbReference type="SUPFAM" id="SSF48163">
    <property type="entry name" value="An anticodon-binding domain of class I aminoacyl-tRNA synthetases"/>
    <property type="match status" value="1"/>
</dbReference>
<dbReference type="GO" id="GO:0006424">
    <property type="term" value="P:glutamyl-tRNA aminoacylation"/>
    <property type="evidence" value="ECO:0007669"/>
    <property type="project" value="UniProtKB-UniRule"/>
</dbReference>
<dbReference type="PRINTS" id="PR00987">
    <property type="entry name" value="TRNASYNTHGLU"/>
</dbReference>
<dbReference type="InterPro" id="IPR045462">
    <property type="entry name" value="aa-tRNA-synth_I_cd-bd"/>
</dbReference>
<evidence type="ECO:0000256" key="3">
    <source>
        <dbReference type="ARBA" id="ARBA00022741"/>
    </source>
</evidence>
<feature type="short sequence motif" description="'KMSKS' region" evidence="7">
    <location>
        <begin position="247"/>
        <end position="251"/>
    </location>
</feature>
<feature type="domain" description="Glutamyl/glutaminyl-tRNA synthetase class Ib catalytic" evidence="8">
    <location>
        <begin position="3"/>
        <end position="316"/>
    </location>
</feature>
<protein>
    <recommendedName>
        <fullName evidence="7">Glutamate--tRNA ligase</fullName>
        <ecNumber evidence="7">6.1.1.17</ecNumber>
    </recommendedName>
    <alternativeName>
        <fullName evidence="7">Glutamyl-tRNA synthetase</fullName>
        <shortName evidence="7">GluRS</shortName>
    </alternativeName>
</protein>
<dbReference type="NCBIfam" id="TIGR00464">
    <property type="entry name" value="gltX_bact"/>
    <property type="match status" value="1"/>
</dbReference>
<evidence type="ECO:0000256" key="5">
    <source>
        <dbReference type="ARBA" id="ARBA00022917"/>
    </source>
</evidence>
<reference evidence="10" key="2">
    <citation type="journal article" date="2021" name="PeerJ">
        <title>Extensive microbial diversity within the chicken gut microbiome revealed by metagenomics and culture.</title>
        <authorList>
            <person name="Gilroy R."/>
            <person name="Ravi A."/>
            <person name="Getino M."/>
            <person name="Pursley I."/>
            <person name="Horton D.L."/>
            <person name="Alikhan N.F."/>
            <person name="Baker D."/>
            <person name="Gharbi K."/>
            <person name="Hall N."/>
            <person name="Watson M."/>
            <person name="Adriaenssens E.M."/>
            <person name="Foster-Nyarko E."/>
            <person name="Jarju S."/>
            <person name="Secka A."/>
            <person name="Antonio M."/>
            <person name="Oren A."/>
            <person name="Chaudhuri R.R."/>
            <person name="La Ragione R."/>
            <person name="Hildebrand F."/>
            <person name="Pallen M.J."/>
        </authorList>
    </citation>
    <scope>NUCLEOTIDE SEQUENCE</scope>
    <source>
        <strain evidence="10">9366</strain>
    </source>
</reference>
<comment type="caution">
    <text evidence="10">The sequence shown here is derived from an EMBL/GenBank/DDBJ whole genome shotgun (WGS) entry which is preliminary data.</text>
</comment>
<keyword evidence="4 7" id="KW-0067">ATP-binding</keyword>
<dbReference type="Gene3D" id="1.10.10.350">
    <property type="match status" value="1"/>
</dbReference>
<evidence type="ECO:0000313" key="11">
    <source>
        <dbReference type="Proteomes" id="UP000824145"/>
    </source>
</evidence>
<dbReference type="EMBL" id="DVNJ01000025">
    <property type="protein sequence ID" value="HIU63059.1"/>
    <property type="molecule type" value="Genomic_DNA"/>
</dbReference>
<dbReference type="PANTHER" id="PTHR43311">
    <property type="entry name" value="GLUTAMATE--TRNA LIGASE"/>
    <property type="match status" value="1"/>
</dbReference>
<proteinExistence type="inferred from homology"/>
<dbReference type="CDD" id="cd00808">
    <property type="entry name" value="GluRS_core"/>
    <property type="match status" value="1"/>
</dbReference>
<comment type="similarity">
    <text evidence="1 7">Belongs to the class-I aminoacyl-tRNA synthetase family. Glutamate--tRNA ligase type 1 subfamily.</text>
</comment>
<dbReference type="GO" id="GO:0004818">
    <property type="term" value="F:glutamate-tRNA ligase activity"/>
    <property type="evidence" value="ECO:0007669"/>
    <property type="project" value="UniProtKB-UniRule"/>
</dbReference>
<comment type="function">
    <text evidence="7">Catalyzes the attachment of glutamate to tRNA(Glu) in a two-step reaction: glutamate is first activated by ATP to form Glu-AMP and then transferred to the acceptor end of tRNA(Glu).</text>
</comment>
<evidence type="ECO:0000259" key="9">
    <source>
        <dbReference type="Pfam" id="PF19269"/>
    </source>
</evidence>
<dbReference type="AlphaFoldDB" id="A0A9D1MN49"/>
<dbReference type="FunFam" id="3.40.50.620:FF:000045">
    <property type="entry name" value="Glutamate--tRNA ligase, mitochondrial"/>
    <property type="match status" value="1"/>
</dbReference>
<feature type="binding site" evidence="7">
    <location>
        <position position="250"/>
    </location>
    <ligand>
        <name>ATP</name>
        <dbReference type="ChEBI" id="CHEBI:30616"/>
    </ligand>
</feature>
<feature type="binding site" evidence="7">
    <location>
        <position position="132"/>
    </location>
    <ligand>
        <name>Zn(2+)</name>
        <dbReference type="ChEBI" id="CHEBI:29105"/>
    </ligand>
</feature>
<feature type="binding site" evidence="7">
    <location>
        <position position="109"/>
    </location>
    <ligand>
        <name>Zn(2+)</name>
        <dbReference type="ChEBI" id="CHEBI:29105"/>
    </ligand>
</feature>
<dbReference type="GO" id="GO:0000049">
    <property type="term" value="F:tRNA binding"/>
    <property type="evidence" value="ECO:0007669"/>
    <property type="project" value="InterPro"/>
</dbReference>
<dbReference type="InterPro" id="IPR033910">
    <property type="entry name" value="GluRS_core"/>
</dbReference>
<dbReference type="SUPFAM" id="SSF52374">
    <property type="entry name" value="Nucleotidylyl transferase"/>
    <property type="match status" value="1"/>
</dbReference>
<dbReference type="InterPro" id="IPR049940">
    <property type="entry name" value="GluQ/Sye"/>
</dbReference>
<dbReference type="InterPro" id="IPR020058">
    <property type="entry name" value="Glu/Gln-tRNA-synth_Ib_cat-dom"/>
</dbReference>
<feature type="binding site" evidence="7">
    <location>
        <position position="130"/>
    </location>
    <ligand>
        <name>Zn(2+)</name>
        <dbReference type="ChEBI" id="CHEBI:29105"/>
    </ligand>
</feature>
<feature type="domain" description="Aminoacyl-tRNA synthetase class I anticodon-binding" evidence="9">
    <location>
        <begin position="329"/>
        <end position="469"/>
    </location>
</feature>
<dbReference type="InterPro" id="IPR014729">
    <property type="entry name" value="Rossmann-like_a/b/a_fold"/>
</dbReference>
<comment type="subcellular location">
    <subcellularLocation>
        <location evidence="7">Cytoplasm</location>
    </subcellularLocation>
</comment>
<feature type="short sequence motif" description="'HIGH' region" evidence="7">
    <location>
        <begin position="10"/>
        <end position="20"/>
    </location>
</feature>
<dbReference type="Pfam" id="PF00749">
    <property type="entry name" value="tRNA-synt_1c"/>
    <property type="match status" value="1"/>
</dbReference>
<evidence type="ECO:0000256" key="4">
    <source>
        <dbReference type="ARBA" id="ARBA00022840"/>
    </source>
</evidence>
<dbReference type="InterPro" id="IPR004527">
    <property type="entry name" value="Glu-tRNA-ligase_bac/mito"/>
</dbReference>
<dbReference type="PANTHER" id="PTHR43311:SF2">
    <property type="entry name" value="GLUTAMATE--TRNA LIGASE, MITOCHONDRIAL-RELATED"/>
    <property type="match status" value="1"/>
</dbReference>
<sequence>MKEIRTRFAPSPTGFMHIGNLRTCLYAYLFARGQGGKFILRIEDTDRERFVEGAVETIYRTLEKAGIDHDEGPDKDGGCGPYIQSERKSIYMEYAKKLVEKGGAYYCFCSKERLDSLAGADGIKKYDKHCLHLSKSEVEQKLAAGEPFVIRQNVPTEGVSEYDDMVYGHIAVPNADMEDGILIKSDGMPTYNFANVVDDHLMRISHVIRGMEYLSSTPKYNLMYDAFGWERPAYMHLPPIMKDERRKLSKRYCDANFEDFLEKGYLPQAIVNYIALLGWSPKGNEEKLSMEELKAQFSVEGLSKSPSIFDEAKMRWLNGEYLKAMTPEEFTAAALPWYEKSDVKGMFPYDKLSKLLIPRVEILSEIPEKINFLAHFGEYDPAMFEHKKMKITVPLAREILEKVIPVLKAQEVWTDEALKEKLSECAEKWQVKSGQVFLPLRLAVTAAAVTPGGATEIAELLGKEETIRRAEFSLNVVLAQQ</sequence>
<dbReference type="GO" id="GO:0008270">
    <property type="term" value="F:zinc ion binding"/>
    <property type="evidence" value="ECO:0007669"/>
    <property type="project" value="UniProtKB-UniRule"/>
</dbReference>
<feature type="binding site" evidence="7">
    <location>
        <position position="107"/>
    </location>
    <ligand>
        <name>Zn(2+)</name>
        <dbReference type="ChEBI" id="CHEBI:29105"/>
    </ligand>
</feature>
<keyword evidence="3 7" id="KW-0547">Nucleotide-binding</keyword>
<dbReference type="InterPro" id="IPR001412">
    <property type="entry name" value="aa-tRNA-synth_I_CS"/>
</dbReference>
<keyword evidence="7" id="KW-0479">Metal-binding</keyword>
<accession>A0A9D1MN49</accession>
<name>A0A9D1MN49_9FIRM</name>
<dbReference type="InterPro" id="IPR000924">
    <property type="entry name" value="Glu/Gln-tRNA-synth"/>
</dbReference>
<comment type="cofactor">
    <cofactor evidence="7">
        <name>Zn(2+)</name>
        <dbReference type="ChEBI" id="CHEBI:29105"/>
    </cofactor>
    <text evidence="7">Binds 1 zinc ion per subunit.</text>
</comment>
<evidence type="ECO:0000256" key="1">
    <source>
        <dbReference type="ARBA" id="ARBA00007894"/>
    </source>
</evidence>
<keyword evidence="6 7" id="KW-0030">Aminoacyl-tRNA synthetase</keyword>
<dbReference type="HAMAP" id="MF_00022">
    <property type="entry name" value="Glu_tRNA_synth_type1"/>
    <property type="match status" value="1"/>
</dbReference>
<keyword evidence="7" id="KW-0862">Zinc</keyword>
<evidence type="ECO:0000256" key="7">
    <source>
        <dbReference type="HAMAP-Rule" id="MF_00022"/>
    </source>
</evidence>
<keyword evidence="5 7" id="KW-0648">Protein biosynthesis</keyword>
<gene>
    <name evidence="7" type="primary">gltX</name>
    <name evidence="10" type="ORF">IAB07_04775</name>
</gene>
<dbReference type="GO" id="GO:0005737">
    <property type="term" value="C:cytoplasm"/>
    <property type="evidence" value="ECO:0007669"/>
    <property type="project" value="UniProtKB-SubCell"/>
</dbReference>
<dbReference type="InterPro" id="IPR008925">
    <property type="entry name" value="aa_tRNA-synth_I_cd-bd_sf"/>
</dbReference>
<keyword evidence="7" id="KW-0963">Cytoplasm</keyword>
<evidence type="ECO:0000256" key="2">
    <source>
        <dbReference type="ARBA" id="ARBA00022598"/>
    </source>
</evidence>